<sequence>MEISLAPLRPADAPAIVEAEDALTVRWLSGGESTVEGTAAYIDRLARDAEAGRAKRAFGIWAEGCCVGTIDYDPEVADGLDAGDVNIAYGVAPWMRGRGVAVRAVELICAVIRERGIGTRAVIRADARNPASARVAEKAGFVHLRDVESTEETREDGSPVVLKIFGRPVDPESAASS</sequence>
<dbReference type="Gene3D" id="3.40.630.30">
    <property type="match status" value="1"/>
</dbReference>
<keyword evidence="2" id="KW-0808">Transferase</keyword>
<dbReference type="Proteomes" id="UP001589793">
    <property type="component" value="Unassembled WGS sequence"/>
</dbReference>
<accession>A0ABV6R9N9</accession>
<keyword evidence="2" id="KW-0012">Acyltransferase</keyword>
<organism evidence="2 3">
    <name type="scientific">Brachybacterium hainanense</name>
    <dbReference type="NCBI Taxonomy" id="1541174"/>
    <lineage>
        <taxon>Bacteria</taxon>
        <taxon>Bacillati</taxon>
        <taxon>Actinomycetota</taxon>
        <taxon>Actinomycetes</taxon>
        <taxon>Micrococcales</taxon>
        <taxon>Dermabacteraceae</taxon>
        <taxon>Brachybacterium</taxon>
    </lineage>
</organism>
<proteinExistence type="predicted"/>
<dbReference type="EMBL" id="JBHLSV010000006">
    <property type="protein sequence ID" value="MFC0673699.1"/>
    <property type="molecule type" value="Genomic_DNA"/>
</dbReference>
<dbReference type="PROSITE" id="PS51186">
    <property type="entry name" value="GNAT"/>
    <property type="match status" value="1"/>
</dbReference>
<evidence type="ECO:0000313" key="3">
    <source>
        <dbReference type="Proteomes" id="UP001589793"/>
    </source>
</evidence>
<evidence type="ECO:0000259" key="1">
    <source>
        <dbReference type="PROSITE" id="PS51186"/>
    </source>
</evidence>
<protein>
    <submittedName>
        <fullName evidence="2">GNAT family N-acetyltransferase</fullName>
        <ecNumber evidence="2">2.3.-.-</ecNumber>
    </submittedName>
</protein>
<feature type="domain" description="N-acetyltransferase" evidence="1">
    <location>
        <begin position="3"/>
        <end position="167"/>
    </location>
</feature>
<keyword evidence="3" id="KW-1185">Reference proteome</keyword>
<dbReference type="GO" id="GO:0016746">
    <property type="term" value="F:acyltransferase activity"/>
    <property type="evidence" value="ECO:0007669"/>
    <property type="project" value="UniProtKB-KW"/>
</dbReference>
<dbReference type="PANTHER" id="PTHR43441">
    <property type="entry name" value="RIBOSOMAL-PROTEIN-SERINE ACETYLTRANSFERASE"/>
    <property type="match status" value="1"/>
</dbReference>
<dbReference type="SUPFAM" id="SSF55729">
    <property type="entry name" value="Acyl-CoA N-acyltransferases (Nat)"/>
    <property type="match status" value="1"/>
</dbReference>
<gene>
    <name evidence="2" type="ORF">ACFFF6_07005</name>
</gene>
<dbReference type="Pfam" id="PF13302">
    <property type="entry name" value="Acetyltransf_3"/>
    <property type="match status" value="1"/>
</dbReference>
<dbReference type="RefSeq" id="WP_376979471.1">
    <property type="nucleotide sequence ID" value="NZ_JBHLSV010000006.1"/>
</dbReference>
<dbReference type="InterPro" id="IPR051908">
    <property type="entry name" value="Ribosomal_N-acetyltransferase"/>
</dbReference>
<dbReference type="InterPro" id="IPR000182">
    <property type="entry name" value="GNAT_dom"/>
</dbReference>
<dbReference type="PANTHER" id="PTHR43441:SF2">
    <property type="entry name" value="FAMILY ACETYLTRANSFERASE, PUTATIVE (AFU_ORTHOLOGUE AFUA_7G00850)-RELATED"/>
    <property type="match status" value="1"/>
</dbReference>
<dbReference type="EC" id="2.3.-.-" evidence="2"/>
<comment type="caution">
    <text evidence="2">The sequence shown here is derived from an EMBL/GenBank/DDBJ whole genome shotgun (WGS) entry which is preliminary data.</text>
</comment>
<reference evidence="2 3" key="1">
    <citation type="submission" date="2024-09" db="EMBL/GenBank/DDBJ databases">
        <authorList>
            <person name="Sun Q."/>
            <person name="Mori K."/>
        </authorList>
    </citation>
    <scope>NUCLEOTIDE SEQUENCE [LARGE SCALE GENOMIC DNA]</scope>
    <source>
        <strain evidence="2 3">CICC 10874</strain>
    </source>
</reference>
<dbReference type="InterPro" id="IPR016181">
    <property type="entry name" value="Acyl_CoA_acyltransferase"/>
</dbReference>
<name>A0ABV6R9N9_9MICO</name>
<evidence type="ECO:0000313" key="2">
    <source>
        <dbReference type="EMBL" id="MFC0673699.1"/>
    </source>
</evidence>